<protein>
    <submittedName>
        <fullName evidence="1">Toxin HigB-2</fullName>
    </submittedName>
</protein>
<evidence type="ECO:0000313" key="2">
    <source>
        <dbReference type="Proteomes" id="UP000318538"/>
    </source>
</evidence>
<proteinExistence type="predicted"/>
<evidence type="ECO:0000313" key="1">
    <source>
        <dbReference type="EMBL" id="QDT07409.1"/>
    </source>
</evidence>
<name>A0A517NJV2_9BACT</name>
<dbReference type="EMBL" id="CP036525">
    <property type="protein sequence ID" value="QDT07409.1"/>
    <property type="molecule type" value="Genomic_DNA"/>
</dbReference>
<dbReference type="PIRSF" id="PIRSF039032">
    <property type="entry name" value="HigB-2"/>
    <property type="match status" value="1"/>
</dbReference>
<gene>
    <name evidence="1" type="primary">higB-2</name>
    <name evidence="1" type="ORF">K227x_58360</name>
</gene>
<dbReference type="InterPro" id="IPR009387">
    <property type="entry name" value="HigB-2"/>
</dbReference>
<sequence>MDGDELFYFVYLDEFQDDWKSICSSDNDESSLWTLEMLIMSDPEGPPIIAGTGGLRKVRFAIAGSDQGKSGGVRVCYAYFAAYHIVLMLMAYPKNRKDNLSASEKAGIKKYLVITDQWLEENSR</sequence>
<organism evidence="1 2">
    <name type="scientific">Rubripirellula lacrimiformis</name>
    <dbReference type="NCBI Taxonomy" id="1930273"/>
    <lineage>
        <taxon>Bacteria</taxon>
        <taxon>Pseudomonadati</taxon>
        <taxon>Planctomycetota</taxon>
        <taxon>Planctomycetia</taxon>
        <taxon>Pirellulales</taxon>
        <taxon>Pirellulaceae</taxon>
        <taxon>Rubripirellula</taxon>
    </lineage>
</organism>
<keyword evidence="2" id="KW-1185">Reference proteome</keyword>
<dbReference type="AlphaFoldDB" id="A0A517NJV2"/>
<accession>A0A517NJV2</accession>
<dbReference type="KEGG" id="rlc:K227x_58360"/>
<reference evidence="1 2" key="1">
    <citation type="submission" date="2019-02" db="EMBL/GenBank/DDBJ databases">
        <title>Deep-cultivation of Planctomycetes and their phenomic and genomic characterization uncovers novel biology.</title>
        <authorList>
            <person name="Wiegand S."/>
            <person name="Jogler M."/>
            <person name="Boedeker C."/>
            <person name="Pinto D."/>
            <person name="Vollmers J."/>
            <person name="Rivas-Marin E."/>
            <person name="Kohn T."/>
            <person name="Peeters S.H."/>
            <person name="Heuer A."/>
            <person name="Rast P."/>
            <person name="Oberbeckmann S."/>
            <person name="Bunk B."/>
            <person name="Jeske O."/>
            <person name="Meyerdierks A."/>
            <person name="Storesund J.E."/>
            <person name="Kallscheuer N."/>
            <person name="Luecker S."/>
            <person name="Lage O.M."/>
            <person name="Pohl T."/>
            <person name="Merkel B.J."/>
            <person name="Hornburger P."/>
            <person name="Mueller R.-W."/>
            <person name="Bruemmer F."/>
            <person name="Labrenz M."/>
            <person name="Spormann A.M."/>
            <person name="Op den Camp H."/>
            <person name="Overmann J."/>
            <person name="Amann R."/>
            <person name="Jetten M.S.M."/>
            <person name="Mascher T."/>
            <person name="Medema M.H."/>
            <person name="Devos D.P."/>
            <person name="Kaster A.-K."/>
            <person name="Ovreas L."/>
            <person name="Rohde M."/>
            <person name="Galperin M.Y."/>
            <person name="Jogler C."/>
        </authorList>
    </citation>
    <scope>NUCLEOTIDE SEQUENCE [LARGE SCALE GENOMIC DNA]</scope>
    <source>
        <strain evidence="1 2">K22_7</strain>
    </source>
</reference>
<dbReference type="Proteomes" id="UP000318538">
    <property type="component" value="Chromosome"/>
</dbReference>